<proteinExistence type="predicted"/>
<evidence type="ECO:0000313" key="3">
    <source>
        <dbReference type="Proteomes" id="UP000288805"/>
    </source>
</evidence>
<sequence>MIDRPKEQDKIDMVLWNLQSSVEEAIDRGLRTDTASSPNSKGKKPVGSSSRFGESVYVQQPYIAQTSMRPRPPHPRAITPPPPKPYVQRPVRQFTPLGMTLIRAFEKLKNAGLIVPLAPPPLPHHILPHFRSHEHYLYHQI</sequence>
<dbReference type="AlphaFoldDB" id="A0A438J6D9"/>
<name>A0A438J6D9_VITVI</name>
<feature type="region of interest" description="Disordered" evidence="1">
    <location>
        <begin position="27"/>
        <end position="89"/>
    </location>
</feature>
<evidence type="ECO:0000256" key="1">
    <source>
        <dbReference type="SAM" id="MobiDB-lite"/>
    </source>
</evidence>
<accession>A0A438J6D9</accession>
<reference evidence="2 3" key="1">
    <citation type="journal article" date="2018" name="PLoS Genet.">
        <title>Population sequencing reveals clonal diversity and ancestral inbreeding in the grapevine cultivar Chardonnay.</title>
        <authorList>
            <person name="Roach M.J."/>
            <person name="Johnson D.L."/>
            <person name="Bohlmann J."/>
            <person name="van Vuuren H.J."/>
            <person name="Jones S.J."/>
            <person name="Pretorius I.S."/>
            <person name="Schmidt S.A."/>
            <person name="Borneman A.R."/>
        </authorList>
    </citation>
    <scope>NUCLEOTIDE SEQUENCE [LARGE SCALE GENOMIC DNA]</scope>
    <source>
        <strain evidence="3">cv. Chardonnay</strain>
        <tissue evidence="2">Leaf</tissue>
    </source>
</reference>
<dbReference type="EMBL" id="QGNW01000060">
    <property type="protein sequence ID" value="RVX04523.1"/>
    <property type="molecule type" value="Genomic_DNA"/>
</dbReference>
<dbReference type="Proteomes" id="UP000288805">
    <property type="component" value="Unassembled WGS sequence"/>
</dbReference>
<protein>
    <submittedName>
        <fullName evidence="2">Uncharacterized protein</fullName>
    </submittedName>
</protein>
<gene>
    <name evidence="2" type="ORF">CK203_023453</name>
</gene>
<evidence type="ECO:0000313" key="2">
    <source>
        <dbReference type="EMBL" id="RVX04523.1"/>
    </source>
</evidence>
<comment type="caution">
    <text evidence="2">The sequence shown here is derived from an EMBL/GenBank/DDBJ whole genome shotgun (WGS) entry which is preliminary data.</text>
</comment>
<organism evidence="2 3">
    <name type="scientific">Vitis vinifera</name>
    <name type="common">Grape</name>
    <dbReference type="NCBI Taxonomy" id="29760"/>
    <lineage>
        <taxon>Eukaryota</taxon>
        <taxon>Viridiplantae</taxon>
        <taxon>Streptophyta</taxon>
        <taxon>Embryophyta</taxon>
        <taxon>Tracheophyta</taxon>
        <taxon>Spermatophyta</taxon>
        <taxon>Magnoliopsida</taxon>
        <taxon>eudicotyledons</taxon>
        <taxon>Gunneridae</taxon>
        <taxon>Pentapetalae</taxon>
        <taxon>rosids</taxon>
        <taxon>Vitales</taxon>
        <taxon>Vitaceae</taxon>
        <taxon>Viteae</taxon>
        <taxon>Vitis</taxon>
    </lineage>
</organism>